<keyword evidence="1" id="KW-0812">Transmembrane</keyword>
<dbReference type="EMBL" id="EF087888">
    <property type="protein sequence ID" value="ABK27120.1"/>
    <property type="molecule type" value="mRNA"/>
</dbReference>
<reference evidence="2" key="1">
    <citation type="journal article" date="2008" name="BMC Genomics">
        <title>A conifer genomics resource of 200,000 spruce (Picea spp.) ESTs and 6,464 high-quality, sequence-finished full-length cDNAs for Sitka spruce (Picea sitchensis).</title>
        <authorList>
            <person name="Ralph S.G."/>
            <person name="Chun H.J."/>
            <person name="Kolosova N."/>
            <person name="Cooper D."/>
            <person name="Oddy C."/>
            <person name="Ritland C.E."/>
            <person name="Kirkpatrick R."/>
            <person name="Moore R."/>
            <person name="Barber S."/>
            <person name="Holt R.A."/>
            <person name="Jones S.J."/>
            <person name="Marra M.A."/>
            <person name="Douglas C.J."/>
            <person name="Ritland K."/>
            <person name="Bohlmann J."/>
        </authorList>
    </citation>
    <scope>NUCLEOTIDE SEQUENCE</scope>
    <source>
        <tissue evidence="2">Bark</tissue>
    </source>
</reference>
<organism evidence="2">
    <name type="scientific">Picea sitchensis</name>
    <name type="common">Sitka spruce</name>
    <name type="synonym">Pinus sitchensis</name>
    <dbReference type="NCBI Taxonomy" id="3332"/>
    <lineage>
        <taxon>Eukaryota</taxon>
        <taxon>Viridiplantae</taxon>
        <taxon>Streptophyta</taxon>
        <taxon>Embryophyta</taxon>
        <taxon>Tracheophyta</taxon>
        <taxon>Spermatophyta</taxon>
        <taxon>Pinopsida</taxon>
        <taxon>Pinidae</taxon>
        <taxon>Conifers I</taxon>
        <taxon>Pinales</taxon>
        <taxon>Pinaceae</taxon>
        <taxon>Picea</taxon>
    </lineage>
</organism>
<evidence type="ECO:0000313" key="2">
    <source>
        <dbReference type="EMBL" id="ABK27120.1"/>
    </source>
</evidence>
<accession>A9P2K9</accession>
<evidence type="ECO:0000256" key="1">
    <source>
        <dbReference type="SAM" id="Phobius"/>
    </source>
</evidence>
<dbReference type="PANTHER" id="PTHR33306">
    <property type="entry name" value="EXPRESSED PROTEIN-RELATED-RELATED"/>
    <property type="match status" value="1"/>
</dbReference>
<feature type="transmembrane region" description="Helical" evidence="1">
    <location>
        <begin position="20"/>
        <end position="42"/>
    </location>
</feature>
<feature type="transmembrane region" description="Helical" evidence="1">
    <location>
        <begin position="97"/>
        <end position="117"/>
    </location>
</feature>
<protein>
    <recommendedName>
        <fullName evidence="3">Transmembrane protein</fullName>
    </recommendedName>
</protein>
<feature type="transmembrane region" description="Helical" evidence="1">
    <location>
        <begin position="54"/>
        <end position="77"/>
    </location>
</feature>
<keyword evidence="1" id="KW-1133">Transmembrane helix</keyword>
<sequence length="128" mass="14523">MATLPNRGGFMGTASVNSLSPFQLLFITLIVFFLIFISWYMTYESSMEDTRDRLKLFLMISPLLLLLAVRCLSKTGMPTIALPASEPNAIHRAGSSPWGVGLLLVVLLLMISYQSTFHDHWFPLWRRD</sequence>
<dbReference type="AlphaFoldDB" id="A9P2K9"/>
<name>A9P2K9_PICSI</name>
<keyword evidence="1" id="KW-0472">Membrane</keyword>
<evidence type="ECO:0008006" key="3">
    <source>
        <dbReference type="Google" id="ProtNLM"/>
    </source>
</evidence>
<dbReference type="OMA" id="DFQERWF"/>
<proteinExistence type="evidence at transcript level"/>